<evidence type="ECO:0000313" key="12">
    <source>
        <dbReference type="EMBL" id="KAH7970012.1"/>
    </source>
</evidence>
<evidence type="ECO:0000259" key="11">
    <source>
        <dbReference type="SMART" id="SM00382"/>
    </source>
</evidence>
<dbReference type="FunFam" id="1.10.8.60:FF:000030">
    <property type="entry name" value="replication factor C subunit 3"/>
    <property type="match status" value="1"/>
</dbReference>
<dbReference type="GO" id="GO:0006281">
    <property type="term" value="P:DNA repair"/>
    <property type="evidence" value="ECO:0007669"/>
    <property type="project" value="UniProtKB-ARBA"/>
</dbReference>
<dbReference type="InterPro" id="IPR050238">
    <property type="entry name" value="DNA_Rep/Repair_Clamp_Loader"/>
</dbReference>
<dbReference type="SUPFAM" id="SSF48019">
    <property type="entry name" value="post-AAA+ oligomerization domain-like"/>
    <property type="match status" value="1"/>
</dbReference>
<evidence type="ECO:0000313" key="13">
    <source>
        <dbReference type="Proteomes" id="UP000821837"/>
    </source>
</evidence>
<dbReference type="AlphaFoldDB" id="A0A9D4Q937"/>
<name>A0A9D4Q937_RHISA</name>
<dbReference type="GO" id="GO:0006271">
    <property type="term" value="P:DNA strand elongation involved in DNA replication"/>
    <property type="evidence" value="ECO:0007669"/>
    <property type="project" value="UniProtKB-ARBA"/>
</dbReference>
<comment type="subcellular location">
    <subcellularLocation>
        <location evidence="1">Nucleus</location>
    </subcellularLocation>
</comment>
<comment type="function">
    <text evidence="5">Subunit of the replication factor C (RFC) complex which acts during elongation of primed DNA templates by DNA polymerases delta and epsilon, and is necessary for ATP-dependent loading of proliferating cell nuclear antigen (PCNA) onto primed DNA.</text>
</comment>
<dbReference type="Gene3D" id="1.20.272.10">
    <property type="match status" value="1"/>
</dbReference>
<keyword evidence="4" id="KW-0539">Nucleus</keyword>
<organism evidence="12 13">
    <name type="scientific">Rhipicephalus sanguineus</name>
    <name type="common">Brown dog tick</name>
    <name type="synonym">Ixodes sanguineus</name>
    <dbReference type="NCBI Taxonomy" id="34632"/>
    <lineage>
        <taxon>Eukaryota</taxon>
        <taxon>Metazoa</taxon>
        <taxon>Ecdysozoa</taxon>
        <taxon>Arthropoda</taxon>
        <taxon>Chelicerata</taxon>
        <taxon>Arachnida</taxon>
        <taxon>Acari</taxon>
        <taxon>Parasitiformes</taxon>
        <taxon>Ixodida</taxon>
        <taxon>Ixodoidea</taxon>
        <taxon>Ixodidae</taxon>
        <taxon>Rhipicephalinae</taxon>
        <taxon>Rhipicephalus</taxon>
        <taxon>Rhipicephalus</taxon>
    </lineage>
</organism>
<keyword evidence="13" id="KW-1185">Reference proteome</keyword>
<feature type="domain" description="AAA+ ATPase" evidence="11">
    <location>
        <begin position="34"/>
        <end position="216"/>
    </location>
</feature>
<dbReference type="GO" id="GO:0003689">
    <property type="term" value="F:DNA clamp loader activity"/>
    <property type="evidence" value="ECO:0007669"/>
    <property type="project" value="TreeGrafter"/>
</dbReference>
<dbReference type="FunFam" id="3.40.50.300:FF:000136">
    <property type="entry name" value="Replication factor C subunit 5"/>
    <property type="match status" value="1"/>
</dbReference>
<evidence type="ECO:0000256" key="4">
    <source>
        <dbReference type="ARBA" id="ARBA00023242"/>
    </source>
</evidence>
<evidence type="ECO:0000256" key="3">
    <source>
        <dbReference type="ARBA" id="ARBA00022705"/>
    </source>
</evidence>
<sequence length="381" mass="42808">MSLWVDKHRPTNLSKLDYHHEQAAYLKKLVHGGDFPHLLVYGPSGAGKKTRIMCVLRELYGAGVERLRIEHQNFVTPSKKKIEIVTVASNYHIEVNPSEAGIHDRVVIQELLKTVAQTQQLESNAQREFKGTYTQLSSTSLDLSVCAVLTFSLSCSVVILTEVDKLTKDAQHALRRTMEKYMATCRLILCCNSCSKVIPAIRSRCLAIRVAAPSVDEVIAVLNLVARREGITLPDTLAQAIAALSHRNLRRAVLMLEACRAQQYPFSDNQKVRQPDWELYLEETAKMIVQEQSVKRLSEVRARLYELLTHLIPPDVILKGLLKQVVANCDGQLKGEATALAAQYEHRLQLGSKAIYHLEAFVAKVMAIYKNFLDESISGFF</sequence>
<comment type="caution">
    <text evidence="12">The sequence shown here is derived from an EMBL/GenBank/DDBJ whole genome shotgun (WGS) entry which is preliminary data.</text>
</comment>
<gene>
    <name evidence="12" type="ORF">HPB52_023901</name>
</gene>
<evidence type="ECO:0000256" key="7">
    <source>
        <dbReference type="ARBA" id="ARBA00070184"/>
    </source>
</evidence>
<protein>
    <recommendedName>
        <fullName evidence="7">Replication factor C subunit 3</fullName>
    </recommendedName>
    <alternativeName>
        <fullName evidence="9">Activator 1 38 kDa subunit</fullName>
    </alternativeName>
    <alternativeName>
        <fullName evidence="10">Activator 1 subunit 3</fullName>
    </alternativeName>
    <alternativeName>
        <fullName evidence="8">Replication factor C 38 kDa subunit</fullName>
    </alternativeName>
</protein>
<dbReference type="GO" id="GO:0003677">
    <property type="term" value="F:DNA binding"/>
    <property type="evidence" value="ECO:0007669"/>
    <property type="project" value="InterPro"/>
</dbReference>
<dbReference type="Pfam" id="PF13177">
    <property type="entry name" value="DNA_pol3_delta2"/>
    <property type="match status" value="1"/>
</dbReference>
<evidence type="ECO:0000256" key="8">
    <source>
        <dbReference type="ARBA" id="ARBA00076818"/>
    </source>
</evidence>
<dbReference type="SUPFAM" id="SSF52540">
    <property type="entry name" value="P-loop containing nucleoside triphosphate hydrolases"/>
    <property type="match status" value="1"/>
</dbReference>
<dbReference type="InterPro" id="IPR003593">
    <property type="entry name" value="AAA+_ATPase"/>
</dbReference>
<comment type="similarity">
    <text evidence="2">Belongs to the activator 1 small subunits family.</text>
</comment>
<evidence type="ECO:0000256" key="10">
    <source>
        <dbReference type="ARBA" id="ARBA00080379"/>
    </source>
</evidence>
<proteinExistence type="inferred from homology"/>
<dbReference type="GO" id="GO:0005634">
    <property type="term" value="C:nucleus"/>
    <property type="evidence" value="ECO:0007669"/>
    <property type="project" value="UniProtKB-SubCell"/>
</dbReference>
<dbReference type="PANTHER" id="PTHR11669:SF1">
    <property type="entry name" value="REPLICATION FACTOR C SUBUNIT 3"/>
    <property type="match status" value="1"/>
</dbReference>
<dbReference type="Proteomes" id="UP000821837">
    <property type="component" value="Unassembled WGS sequence"/>
</dbReference>
<evidence type="ECO:0000256" key="2">
    <source>
        <dbReference type="ARBA" id="ARBA00005378"/>
    </source>
</evidence>
<dbReference type="VEuPathDB" id="VectorBase:RSAN_056663"/>
<dbReference type="Gene3D" id="3.40.50.300">
    <property type="entry name" value="P-loop containing nucleotide triphosphate hydrolases"/>
    <property type="match status" value="1"/>
</dbReference>
<keyword evidence="3" id="KW-0235">DNA replication</keyword>
<evidence type="ECO:0000256" key="6">
    <source>
        <dbReference type="ARBA" id="ARBA00062267"/>
    </source>
</evidence>
<reference evidence="12" key="1">
    <citation type="journal article" date="2020" name="Cell">
        <title>Large-Scale Comparative Analyses of Tick Genomes Elucidate Their Genetic Diversity and Vector Capacities.</title>
        <authorList>
            <consortium name="Tick Genome and Microbiome Consortium (TIGMIC)"/>
            <person name="Jia N."/>
            <person name="Wang J."/>
            <person name="Shi W."/>
            <person name="Du L."/>
            <person name="Sun Y."/>
            <person name="Zhan W."/>
            <person name="Jiang J.F."/>
            <person name="Wang Q."/>
            <person name="Zhang B."/>
            <person name="Ji P."/>
            <person name="Bell-Sakyi L."/>
            <person name="Cui X.M."/>
            <person name="Yuan T.T."/>
            <person name="Jiang B.G."/>
            <person name="Yang W.F."/>
            <person name="Lam T.T."/>
            <person name="Chang Q.C."/>
            <person name="Ding S.J."/>
            <person name="Wang X.J."/>
            <person name="Zhu J.G."/>
            <person name="Ruan X.D."/>
            <person name="Zhao L."/>
            <person name="Wei J.T."/>
            <person name="Ye R.Z."/>
            <person name="Que T.C."/>
            <person name="Du C.H."/>
            <person name="Zhou Y.H."/>
            <person name="Cheng J.X."/>
            <person name="Dai P.F."/>
            <person name="Guo W.B."/>
            <person name="Han X.H."/>
            <person name="Huang E.J."/>
            <person name="Li L.F."/>
            <person name="Wei W."/>
            <person name="Gao Y.C."/>
            <person name="Liu J.Z."/>
            <person name="Shao H.Z."/>
            <person name="Wang X."/>
            <person name="Wang C.C."/>
            <person name="Yang T.C."/>
            <person name="Huo Q.B."/>
            <person name="Li W."/>
            <person name="Chen H.Y."/>
            <person name="Chen S.E."/>
            <person name="Zhou L.G."/>
            <person name="Ni X.B."/>
            <person name="Tian J.H."/>
            <person name="Sheng Y."/>
            <person name="Liu T."/>
            <person name="Pan Y.S."/>
            <person name="Xia L.Y."/>
            <person name="Li J."/>
            <person name="Zhao F."/>
            <person name="Cao W.C."/>
        </authorList>
    </citation>
    <scope>NUCLEOTIDE SEQUENCE</scope>
    <source>
        <strain evidence="12">Rsan-2018</strain>
    </source>
</reference>
<dbReference type="Pfam" id="PF22534">
    <property type="entry name" value="RFC_C"/>
    <property type="match status" value="1"/>
</dbReference>
<dbReference type="PANTHER" id="PTHR11669">
    <property type="entry name" value="REPLICATION FACTOR C / DNA POLYMERASE III GAMMA-TAU SUBUNIT"/>
    <property type="match status" value="1"/>
</dbReference>
<dbReference type="InterPro" id="IPR008921">
    <property type="entry name" value="DNA_pol3_clamp-load_cplx_C"/>
</dbReference>
<dbReference type="Pfam" id="PF21960">
    <property type="entry name" value="RCF1-5-like_lid"/>
    <property type="match status" value="1"/>
</dbReference>
<dbReference type="SMART" id="SM00382">
    <property type="entry name" value="AAA"/>
    <property type="match status" value="1"/>
</dbReference>
<reference evidence="12" key="2">
    <citation type="submission" date="2021-09" db="EMBL/GenBank/DDBJ databases">
        <authorList>
            <person name="Jia N."/>
            <person name="Wang J."/>
            <person name="Shi W."/>
            <person name="Du L."/>
            <person name="Sun Y."/>
            <person name="Zhan W."/>
            <person name="Jiang J."/>
            <person name="Wang Q."/>
            <person name="Zhang B."/>
            <person name="Ji P."/>
            <person name="Sakyi L.B."/>
            <person name="Cui X."/>
            <person name="Yuan T."/>
            <person name="Jiang B."/>
            <person name="Yang W."/>
            <person name="Lam T.T.-Y."/>
            <person name="Chang Q."/>
            <person name="Ding S."/>
            <person name="Wang X."/>
            <person name="Zhu J."/>
            <person name="Ruan X."/>
            <person name="Zhao L."/>
            <person name="Wei J."/>
            <person name="Que T."/>
            <person name="Du C."/>
            <person name="Cheng J."/>
            <person name="Dai P."/>
            <person name="Han X."/>
            <person name="Huang E."/>
            <person name="Gao Y."/>
            <person name="Liu J."/>
            <person name="Shao H."/>
            <person name="Ye R."/>
            <person name="Li L."/>
            <person name="Wei W."/>
            <person name="Wang X."/>
            <person name="Wang C."/>
            <person name="Huo Q."/>
            <person name="Li W."/>
            <person name="Guo W."/>
            <person name="Chen H."/>
            <person name="Chen S."/>
            <person name="Zhou L."/>
            <person name="Zhou L."/>
            <person name="Ni X."/>
            <person name="Tian J."/>
            <person name="Zhou Y."/>
            <person name="Sheng Y."/>
            <person name="Liu T."/>
            <person name="Pan Y."/>
            <person name="Xia L."/>
            <person name="Li J."/>
            <person name="Zhao F."/>
            <person name="Cao W."/>
        </authorList>
    </citation>
    <scope>NUCLEOTIDE SEQUENCE</scope>
    <source>
        <strain evidence="12">Rsan-2018</strain>
        <tissue evidence="12">Larvae</tissue>
    </source>
</reference>
<accession>A0A9D4Q937</accession>
<dbReference type="GO" id="GO:0005663">
    <property type="term" value="C:DNA replication factor C complex"/>
    <property type="evidence" value="ECO:0007669"/>
    <property type="project" value="TreeGrafter"/>
</dbReference>
<evidence type="ECO:0000256" key="1">
    <source>
        <dbReference type="ARBA" id="ARBA00004123"/>
    </source>
</evidence>
<evidence type="ECO:0000256" key="9">
    <source>
        <dbReference type="ARBA" id="ARBA00079394"/>
    </source>
</evidence>
<dbReference type="Gene3D" id="1.10.8.60">
    <property type="match status" value="1"/>
</dbReference>
<dbReference type="FunFam" id="1.20.272.10:FF:000002">
    <property type="entry name" value="Replication factor C subunit 3"/>
    <property type="match status" value="1"/>
</dbReference>
<dbReference type="InterPro" id="IPR027417">
    <property type="entry name" value="P-loop_NTPase"/>
</dbReference>
<evidence type="ECO:0000256" key="5">
    <source>
        <dbReference type="ARBA" id="ARBA00058626"/>
    </source>
</evidence>
<comment type="subunit">
    <text evidence="6">Subunit of the RFC complex, an heteropentameric complex consisting of a large subunit RFC1 and four small subunits RFC2, RFC3, RFC4 and RFC5; the RFC complex interacts with PCNA. Forms an heterotetrameric complex with RFC2, RFC4 and RFC5; this complex has ATPase activity but is not stimulated by PCNA. The heterotetramer of subunits RFC2, RFC3, RFC4 and RFC5 interacts with RAD17. Interacts with CNTD1; this interaction facilitates crossover formation.</text>
</comment>
<dbReference type="EMBL" id="JABSTV010001248">
    <property type="protein sequence ID" value="KAH7970012.1"/>
    <property type="molecule type" value="Genomic_DNA"/>
</dbReference>